<dbReference type="SUPFAM" id="SSF56104">
    <property type="entry name" value="SAICAR synthase-like"/>
    <property type="match status" value="1"/>
</dbReference>
<feature type="compositionally biased region" description="Low complexity" evidence="4">
    <location>
        <begin position="782"/>
        <end position="809"/>
    </location>
</feature>
<feature type="compositionally biased region" description="Polar residues" evidence="4">
    <location>
        <begin position="1002"/>
        <end position="1015"/>
    </location>
</feature>
<dbReference type="Proteomes" id="UP000309601">
    <property type="component" value="Unassembled WGS sequence"/>
</dbReference>
<feature type="compositionally biased region" description="Polar residues" evidence="4">
    <location>
        <begin position="900"/>
        <end position="914"/>
    </location>
</feature>
<keyword evidence="3" id="KW-0808">Transferase</keyword>
<dbReference type="Proteomes" id="UP000310708">
    <property type="component" value="Unassembled WGS sequence"/>
</dbReference>
<feature type="region of interest" description="Disordered" evidence="4">
    <location>
        <begin position="574"/>
        <end position="641"/>
    </location>
</feature>
<evidence type="ECO:0000313" key="16">
    <source>
        <dbReference type="Proteomes" id="UP000310685"/>
    </source>
</evidence>
<evidence type="ECO:0000256" key="1">
    <source>
        <dbReference type="ARBA" id="ARBA00022741"/>
    </source>
</evidence>
<comment type="caution">
    <text evidence="9">The sequence shown here is derived from an EMBL/GenBank/DDBJ whole genome shotgun (WGS) entry which is preliminary data.</text>
</comment>
<keyword evidence="1 3" id="KW-0547">Nucleotide-binding</keyword>
<dbReference type="CDD" id="cd17300">
    <property type="entry name" value="PIPKc_PIKfyve"/>
    <property type="match status" value="1"/>
</dbReference>
<dbReference type="Proteomes" id="UP000305647">
    <property type="component" value="Unassembled WGS sequence"/>
</dbReference>
<dbReference type="PANTHER" id="PTHR45748">
    <property type="entry name" value="1-PHOSPHATIDYLINOSITOL 3-PHOSPHATE 5-KINASE-RELATED"/>
    <property type="match status" value="1"/>
</dbReference>
<feature type="compositionally biased region" description="Basic and acidic residues" evidence="4">
    <location>
        <begin position="615"/>
        <end position="632"/>
    </location>
</feature>
<dbReference type="InterPro" id="IPR044769">
    <property type="entry name" value="PIKfyve_PIPKc"/>
</dbReference>
<evidence type="ECO:0000256" key="4">
    <source>
        <dbReference type="SAM" id="MobiDB-lite"/>
    </source>
</evidence>
<feature type="compositionally biased region" description="Low complexity" evidence="4">
    <location>
        <begin position="889"/>
        <end position="899"/>
    </location>
</feature>
<evidence type="ECO:0000313" key="7">
    <source>
        <dbReference type="EMBL" id="TIC03283.1"/>
    </source>
</evidence>
<evidence type="ECO:0000313" key="17">
    <source>
        <dbReference type="Proteomes" id="UP000310708"/>
    </source>
</evidence>
<evidence type="ECO:0000256" key="3">
    <source>
        <dbReference type="PROSITE-ProRule" id="PRU00781"/>
    </source>
</evidence>
<dbReference type="EMBL" id="SPRO01000010">
    <property type="protein sequence ID" value="TIC31847.1"/>
    <property type="molecule type" value="Genomic_DNA"/>
</dbReference>
<dbReference type="GO" id="GO:0000285">
    <property type="term" value="F:1-phosphatidylinositol-3-phosphate 5-kinase activity"/>
    <property type="evidence" value="ECO:0007669"/>
    <property type="project" value="InterPro"/>
</dbReference>
<dbReference type="InterPro" id="IPR027484">
    <property type="entry name" value="PInositol-4-P-5-kinase_N"/>
</dbReference>
<feature type="region of interest" description="Disordered" evidence="4">
    <location>
        <begin position="436"/>
        <end position="460"/>
    </location>
</feature>
<organism evidence="9 17">
    <name type="scientific">Wallemia mellicola</name>
    <dbReference type="NCBI Taxonomy" id="1708541"/>
    <lineage>
        <taxon>Eukaryota</taxon>
        <taxon>Fungi</taxon>
        <taxon>Dikarya</taxon>
        <taxon>Basidiomycota</taxon>
        <taxon>Wallemiomycotina</taxon>
        <taxon>Wallemiomycetes</taxon>
        <taxon>Wallemiales</taxon>
        <taxon>Wallemiaceae</taxon>
        <taxon>Wallemia</taxon>
    </lineage>
</organism>
<feature type="compositionally biased region" description="Low complexity" evidence="4">
    <location>
        <begin position="829"/>
        <end position="848"/>
    </location>
</feature>
<dbReference type="EMBL" id="SPRX01000006">
    <property type="protein sequence ID" value="TIC68661.1"/>
    <property type="molecule type" value="Genomic_DNA"/>
</dbReference>
<feature type="region of interest" description="Disordered" evidence="4">
    <location>
        <begin position="1077"/>
        <end position="1117"/>
    </location>
</feature>
<feature type="compositionally biased region" description="Basic and acidic residues" evidence="4">
    <location>
        <begin position="703"/>
        <end position="721"/>
    </location>
</feature>
<evidence type="ECO:0000313" key="13">
    <source>
        <dbReference type="Proteomes" id="UP000305647"/>
    </source>
</evidence>
<gene>
    <name evidence="9" type="ORF">E3Q01_00780</name>
    <name evidence="10" type="ORF">E3Q02_00545</name>
    <name evidence="11" type="ORF">E3Q03_00077</name>
    <name evidence="8" type="ORF">E3Q10_01460</name>
    <name evidence="7" type="ORF">E3Q17_00980</name>
    <name evidence="6" type="ORF">E3Q22_00218</name>
</gene>
<dbReference type="Gene3D" id="3.30.800.10">
    <property type="entry name" value="Phosphatidylinositol Phosphate Kinase II Beta"/>
    <property type="match status" value="1"/>
</dbReference>
<evidence type="ECO:0000313" key="15">
    <source>
        <dbReference type="Proteomes" id="UP000309601"/>
    </source>
</evidence>
<dbReference type="EMBL" id="SPRW01000003">
    <property type="protein sequence ID" value="TIC70515.1"/>
    <property type="molecule type" value="Genomic_DNA"/>
</dbReference>
<feature type="region of interest" description="Disordered" evidence="4">
    <location>
        <begin position="1000"/>
        <end position="1057"/>
    </location>
</feature>
<feature type="compositionally biased region" description="Polar residues" evidence="4">
    <location>
        <begin position="928"/>
        <end position="954"/>
    </location>
</feature>
<dbReference type="Proteomes" id="UP000307169">
    <property type="component" value="Unassembled WGS sequence"/>
</dbReference>
<evidence type="ECO:0000313" key="10">
    <source>
        <dbReference type="EMBL" id="TIC70515.1"/>
    </source>
</evidence>
<dbReference type="EMBL" id="SPRC01000002">
    <property type="protein sequence ID" value="TIB82408.1"/>
    <property type="molecule type" value="Genomic_DNA"/>
</dbReference>
<dbReference type="GO" id="GO:0000329">
    <property type="term" value="C:fungal-type vacuole membrane"/>
    <property type="evidence" value="ECO:0007669"/>
    <property type="project" value="TreeGrafter"/>
</dbReference>
<evidence type="ECO:0000313" key="12">
    <source>
        <dbReference type="Proteomes" id="UP000305362"/>
    </source>
</evidence>
<reference evidence="12 13" key="1">
    <citation type="submission" date="2019-03" db="EMBL/GenBank/DDBJ databases">
        <title>Sequencing 25 genomes of Wallemia mellicola.</title>
        <authorList>
            <person name="Gostincar C."/>
        </authorList>
    </citation>
    <scope>NUCLEOTIDE SEQUENCE [LARGE SCALE GENOMIC DNA]</scope>
    <source>
        <strain evidence="7 14">EXF-1262</strain>
        <strain evidence="10 15">EXF-1274</strain>
        <strain evidence="11 12">EXF-1277</strain>
        <strain evidence="6 16">EXF-6152</strain>
        <strain evidence="9 17">EXF-757</strain>
        <strain evidence="8 13">EXF-8738</strain>
    </source>
</reference>
<dbReference type="Proteomes" id="UP000310685">
    <property type="component" value="Unassembled WGS sequence"/>
</dbReference>
<dbReference type="EMBL" id="SPRH01000007">
    <property type="protein sequence ID" value="TIC03283.1"/>
    <property type="molecule type" value="Genomic_DNA"/>
</dbReference>
<evidence type="ECO:0000313" key="14">
    <source>
        <dbReference type="Proteomes" id="UP000307169"/>
    </source>
</evidence>
<feature type="compositionally biased region" description="Polar residues" evidence="4">
    <location>
        <begin position="688"/>
        <end position="702"/>
    </location>
</feature>
<dbReference type="GO" id="GO:0046854">
    <property type="term" value="P:phosphatidylinositol phosphate biosynthetic process"/>
    <property type="evidence" value="ECO:0007669"/>
    <property type="project" value="TreeGrafter"/>
</dbReference>
<feature type="domain" description="PIPK" evidence="5">
    <location>
        <begin position="1059"/>
        <end position="1398"/>
    </location>
</feature>
<keyword evidence="3" id="KW-0418">Kinase</keyword>
<feature type="region of interest" description="Disordered" evidence="4">
    <location>
        <begin position="681"/>
        <end position="958"/>
    </location>
</feature>
<keyword evidence="2 3" id="KW-0067">ATP-binding</keyword>
<evidence type="ECO:0000313" key="9">
    <source>
        <dbReference type="EMBL" id="TIC68661.1"/>
    </source>
</evidence>
<protein>
    <recommendedName>
        <fullName evidence="5">PIPK domain-containing protein</fullName>
    </recommendedName>
</protein>
<sequence>MLMVTDYLNELIKQFNFSFNFDQLGEFRQLLDLLLENPLSKFSISYKLSPTNQPIEFHYSLNDTIVGVFSVSTKVYNQDELTKVLKILEIIVYASLSIILEFKLMESYNIYILIKKRSLVRQLIDSLFKYTQPQQQSISTQNKYSRVAERMESQLLSTSPSVKSFPAGHLLQQLAKDDQSISSNIKSALNSLLSHNSSLDDMRLIAKLLQLSEYDDGYHEQYIHFTWRLEIAVIDSLSPSTPPQNSSYLLKPDDTPKQYNSHIPKYDDHSRYSNNSIKTWIECTICKNSTPHNTLSEGAQLYSFGKYLELLYYSNSFLPSTLCDHSRRCLDSNIPSKTNFVRWFDLSSKAKLIKMTLHPINPFDIKGPKIQIKESQSSSSDELQYPTNVERFKLDRDSADSVFRSTRKDIAIYFTTEARGHLNDLLRDYYNHISSTKKKNKANTDTESVQLNRSNSGSSKSMSQAAATLLAISQASNSHYNVNASHFQPATISAVSSSAVLKHHLTPAAATANRIKRLFDQQELDLLRQLKEVPPEHANNVRRKLKETSRACRARLDAFRNKFIPDSYYNKNDLRKKEKEKEKEKDKDKDKGKDPAIIPSEDSSNVEDNNNMNHNQKEKDNSEDNAKKEKSSNDYLNNPRVHAFPGSSILVREDEPSSIIAYALSSDVYLDELQNMKKTRIAEENGEIDNSSTLEKQQISPNSKEKSREKDKESEKKEKEQQSSSQDVIHCNWEPDSEDPAAFTSNSQDPWSYSVTRKEGTSDNPGGLLNLRMLSSKRSIDSLGMLRLRSPSSRPTSMMSDSSTATSNMPQNPSFSIGPPSVGSSQTERQNSNASSNSNQRASFRNNNESNDGDVILENLMSAEQPEQPGSNEQSSELTPSKNSHKRSLSASSDASSVSNTQQNSRQRSPSGLSSGIPAQPIPRRVSELSQNSDNESATSSTNDIYGKSWTSEPENALNEFELSRKRDATNKTIETLKEEEEPQEDLASLRDNDAISESPEMINQDSNNTNNVSQFVPPPPSSTGSYIDEEIIADENAKSGDSQVSTTPTLRPSLTSRASSSFSSIFALGRNREGAIPDDQLHAQPSLASLLNDDKRGRSSSARMEESASNTTSDVKEVKESPHIKYEFGDKTKFGITIYFAEEFDALRRKCGVSSQLVKSLSRSLNWRAEGGKTKANFSKTIDERFVIKQLTTSWTVDDKHALLEWAPAYFKHVQSNKPTLLCKILGFYSIRISPPSESKSNTAIRMDLLVMENLFHNHSISTVFDLKGIEGRRCKSGGTLGDADWETSDNINLHLIHSHAKHIIEEALKSDTQFLMDQNIMDYSLLVGVDLRRRELVIGIIDAIGAFTIAKYIESAGKHSKQAIFNPTQSTRYSKVTVLPPIEYQKRFLQAIDKYFLPCPDKWTAIDSQDESTSQDDVDTIVSNNSNGQCLRKLPNPI</sequence>
<name>A0A4T0SQJ0_9BASI</name>
<dbReference type="Pfam" id="PF01504">
    <property type="entry name" value="PIP5K"/>
    <property type="match status" value="1"/>
</dbReference>
<dbReference type="SMART" id="SM00330">
    <property type="entry name" value="PIPKc"/>
    <property type="match status" value="1"/>
</dbReference>
<dbReference type="OrthoDB" id="158357at2759"/>
<evidence type="ECO:0000313" key="6">
    <source>
        <dbReference type="EMBL" id="TIB82408.1"/>
    </source>
</evidence>
<dbReference type="PANTHER" id="PTHR45748:SF7">
    <property type="entry name" value="1-PHOSPHATIDYLINOSITOL 3-PHOSPHATE 5-KINASE-RELATED"/>
    <property type="match status" value="1"/>
</dbReference>
<proteinExistence type="predicted"/>
<dbReference type="PROSITE" id="PS51455">
    <property type="entry name" value="PIPK"/>
    <property type="match status" value="1"/>
</dbReference>
<dbReference type="InterPro" id="IPR002498">
    <property type="entry name" value="PInositol-4-P-4/5-kinase_core"/>
</dbReference>
<feature type="compositionally biased region" description="Polar residues" evidence="4">
    <location>
        <begin position="743"/>
        <end position="755"/>
    </location>
</feature>
<dbReference type="GO" id="GO:0005524">
    <property type="term" value="F:ATP binding"/>
    <property type="evidence" value="ECO:0007669"/>
    <property type="project" value="UniProtKB-UniRule"/>
</dbReference>
<feature type="compositionally biased region" description="Low complexity" evidence="4">
    <location>
        <begin position="600"/>
        <end position="614"/>
    </location>
</feature>
<evidence type="ECO:0000256" key="2">
    <source>
        <dbReference type="ARBA" id="ARBA00022840"/>
    </source>
</evidence>
<feature type="compositionally biased region" description="Low complexity" evidence="4">
    <location>
        <begin position="1046"/>
        <end position="1057"/>
    </location>
</feature>
<dbReference type="Proteomes" id="UP000305362">
    <property type="component" value="Unassembled WGS sequence"/>
</dbReference>
<dbReference type="GO" id="GO:0010008">
    <property type="term" value="C:endosome membrane"/>
    <property type="evidence" value="ECO:0007669"/>
    <property type="project" value="TreeGrafter"/>
</dbReference>
<accession>A0A4T0SQJ0</accession>
<dbReference type="Gene3D" id="3.30.810.10">
    <property type="entry name" value="2-Layer Sandwich"/>
    <property type="match status" value="1"/>
</dbReference>
<evidence type="ECO:0000313" key="11">
    <source>
        <dbReference type="EMBL" id="TIC71907.1"/>
    </source>
</evidence>
<dbReference type="InterPro" id="IPR027483">
    <property type="entry name" value="PInositol-4-P-4/5-kinase_C_sf"/>
</dbReference>
<evidence type="ECO:0000313" key="8">
    <source>
        <dbReference type="EMBL" id="TIC31847.1"/>
    </source>
</evidence>
<evidence type="ECO:0000259" key="5">
    <source>
        <dbReference type="PROSITE" id="PS51455"/>
    </source>
</evidence>
<feature type="compositionally biased region" description="Basic and acidic residues" evidence="4">
    <location>
        <begin position="574"/>
        <end position="594"/>
    </location>
</feature>
<dbReference type="EMBL" id="SPRV01000001">
    <property type="protein sequence ID" value="TIC71907.1"/>
    <property type="molecule type" value="Genomic_DNA"/>
</dbReference>
<feature type="compositionally biased region" description="Polar residues" evidence="4">
    <location>
        <begin position="443"/>
        <end position="453"/>
    </location>
</feature>
<feature type="compositionally biased region" description="Polar residues" evidence="4">
    <location>
        <begin position="868"/>
        <end position="882"/>
    </location>
</feature>